<dbReference type="SUPFAM" id="SSF53955">
    <property type="entry name" value="Lysozyme-like"/>
    <property type="match status" value="1"/>
</dbReference>
<evidence type="ECO:0000313" key="3">
    <source>
        <dbReference type="EMBL" id="OBU10618.1"/>
    </source>
</evidence>
<dbReference type="Gene3D" id="1.10.530.10">
    <property type="match status" value="1"/>
</dbReference>
<comment type="caution">
    <text evidence="3">The sequence shown here is derived from an EMBL/GenBank/DDBJ whole genome shotgun (WGS) entry which is preliminary data.</text>
</comment>
<name>A0A1B8HMF6_9GAMM</name>
<dbReference type="RefSeq" id="WP_067421718.1">
    <property type="nucleotide sequence ID" value="NZ_LZEX01000003.1"/>
</dbReference>
<feature type="domain" description="Transglycosylase SLT" evidence="2">
    <location>
        <begin position="99"/>
        <end position="173"/>
    </location>
</feature>
<proteinExistence type="predicted"/>
<dbReference type="InterPro" id="IPR023346">
    <property type="entry name" value="Lysozyme-like_dom_sf"/>
</dbReference>
<dbReference type="Pfam" id="PF01464">
    <property type="entry name" value="SLT"/>
    <property type="match status" value="1"/>
</dbReference>
<feature type="chain" id="PRO_5008609820" evidence="1">
    <location>
        <begin position="25"/>
        <end position="187"/>
    </location>
</feature>
<accession>A0A1B8HMF6</accession>
<organism evidence="3 4">
    <name type="scientific">Morganella psychrotolerans</name>
    <dbReference type="NCBI Taxonomy" id="368603"/>
    <lineage>
        <taxon>Bacteria</taxon>
        <taxon>Pseudomonadati</taxon>
        <taxon>Pseudomonadota</taxon>
        <taxon>Gammaproteobacteria</taxon>
        <taxon>Enterobacterales</taxon>
        <taxon>Morganellaceae</taxon>
        <taxon>Morganella</taxon>
    </lineage>
</organism>
<reference evidence="3 4" key="1">
    <citation type="submission" date="2016-06" db="EMBL/GenBank/DDBJ databases">
        <authorList>
            <person name="Kjaerup R.B."/>
            <person name="Dalgaard T.S."/>
            <person name="Juul-Madsen H.R."/>
        </authorList>
    </citation>
    <scope>NUCLEOTIDE SEQUENCE [LARGE SCALE GENOMIC DNA]</scope>
    <source>
        <strain evidence="3 4">GCSL-Mp3</strain>
    </source>
</reference>
<evidence type="ECO:0000313" key="4">
    <source>
        <dbReference type="Proteomes" id="UP000092247"/>
    </source>
</evidence>
<dbReference type="GeneID" id="79718856"/>
<evidence type="ECO:0000256" key="1">
    <source>
        <dbReference type="SAM" id="SignalP"/>
    </source>
</evidence>
<dbReference type="EMBL" id="LZEX01000003">
    <property type="protein sequence ID" value="OBU10618.1"/>
    <property type="molecule type" value="Genomic_DNA"/>
</dbReference>
<protein>
    <submittedName>
        <fullName evidence="3">Transglycosylase</fullName>
    </submittedName>
</protein>
<gene>
    <name evidence="3" type="ORF">AYY17_15375</name>
</gene>
<keyword evidence="1" id="KW-0732">Signal</keyword>
<dbReference type="InterPro" id="IPR008258">
    <property type="entry name" value="Transglycosylase_SLT_dom_1"/>
</dbReference>
<dbReference type="Proteomes" id="UP000092247">
    <property type="component" value="Unassembled WGS sequence"/>
</dbReference>
<evidence type="ECO:0000259" key="2">
    <source>
        <dbReference type="Pfam" id="PF01464"/>
    </source>
</evidence>
<sequence>MGKLLLSASVAAVILSSQIMPAHAGVVDLRGTAWEKHAKNECGLDPHLLYAVALWESKQRAGGGGFVAPSPWALNNAVYGAYYPKNYEDAKRALKRYMAASTVTDIGISQVNYRWNGRYVSKPEDLLDVDTNIRVGAKVLCNAIKNSPDDIVLAIGSYHTPNPELREKARNYGTNVLRIWKRLIENG</sequence>
<dbReference type="AlphaFoldDB" id="A0A1B8HMF6"/>
<feature type="signal peptide" evidence="1">
    <location>
        <begin position="1"/>
        <end position="24"/>
    </location>
</feature>